<organism evidence="1 2">
    <name type="scientific">Araneus ventricosus</name>
    <name type="common">Orbweaver spider</name>
    <name type="synonym">Epeira ventricosa</name>
    <dbReference type="NCBI Taxonomy" id="182803"/>
    <lineage>
        <taxon>Eukaryota</taxon>
        <taxon>Metazoa</taxon>
        <taxon>Ecdysozoa</taxon>
        <taxon>Arthropoda</taxon>
        <taxon>Chelicerata</taxon>
        <taxon>Arachnida</taxon>
        <taxon>Araneae</taxon>
        <taxon>Araneomorphae</taxon>
        <taxon>Entelegynae</taxon>
        <taxon>Araneoidea</taxon>
        <taxon>Araneidae</taxon>
        <taxon>Araneus</taxon>
    </lineage>
</organism>
<dbReference type="EMBL" id="BGPR01003470">
    <property type="protein sequence ID" value="GBM88505.1"/>
    <property type="molecule type" value="Genomic_DNA"/>
</dbReference>
<comment type="caution">
    <text evidence="1">The sequence shown here is derived from an EMBL/GenBank/DDBJ whole genome shotgun (WGS) entry which is preliminary data.</text>
</comment>
<gene>
    <name evidence="1" type="ORF">AVEN_25091_1</name>
</gene>
<dbReference type="Proteomes" id="UP000499080">
    <property type="component" value="Unassembled WGS sequence"/>
</dbReference>
<evidence type="ECO:0000313" key="2">
    <source>
        <dbReference type="Proteomes" id="UP000499080"/>
    </source>
</evidence>
<keyword evidence="2" id="KW-1185">Reference proteome</keyword>
<accession>A0A4Y2JF50</accession>
<reference evidence="1 2" key="1">
    <citation type="journal article" date="2019" name="Sci. Rep.">
        <title>Orb-weaving spider Araneus ventricosus genome elucidates the spidroin gene catalogue.</title>
        <authorList>
            <person name="Kono N."/>
            <person name="Nakamura H."/>
            <person name="Ohtoshi R."/>
            <person name="Moran D.A.P."/>
            <person name="Shinohara A."/>
            <person name="Yoshida Y."/>
            <person name="Fujiwara M."/>
            <person name="Mori M."/>
            <person name="Tomita M."/>
            <person name="Arakawa K."/>
        </authorList>
    </citation>
    <scope>NUCLEOTIDE SEQUENCE [LARGE SCALE GENOMIC DNA]</scope>
</reference>
<dbReference type="AlphaFoldDB" id="A0A4Y2JF50"/>
<dbReference type="OrthoDB" id="6625945at2759"/>
<name>A0A4Y2JF50_ARAVE</name>
<evidence type="ECO:0000313" key="1">
    <source>
        <dbReference type="EMBL" id="GBM88505.1"/>
    </source>
</evidence>
<sequence>MKKSFNITTVNFLTDLKTLTITGTRSFHYFIPVSQSNLMCFITSQAMEFEIHSTTKAVQITLHIRVSIACLYDGKWWLVEVNDIIDINTDVLVTFYHPVGPRTAFKKKEDQTWLPMNNVLRKLSALELTSTTGRT</sequence>
<protein>
    <submittedName>
        <fullName evidence="1">Uncharacterized protein</fullName>
    </submittedName>
</protein>
<proteinExistence type="predicted"/>